<name>A0A6V8N497_9BACT</name>
<organism evidence="1 2">
    <name type="scientific">Geomonas limicola</name>
    <dbReference type="NCBI Taxonomy" id="2740186"/>
    <lineage>
        <taxon>Bacteria</taxon>
        <taxon>Pseudomonadati</taxon>
        <taxon>Thermodesulfobacteriota</taxon>
        <taxon>Desulfuromonadia</taxon>
        <taxon>Geobacterales</taxon>
        <taxon>Geobacteraceae</taxon>
        <taxon>Geomonas</taxon>
    </lineage>
</organism>
<proteinExistence type="predicted"/>
<evidence type="ECO:0000313" key="1">
    <source>
        <dbReference type="EMBL" id="GFO67362.1"/>
    </source>
</evidence>
<evidence type="ECO:0000313" key="2">
    <source>
        <dbReference type="Proteomes" id="UP000587586"/>
    </source>
</evidence>
<sequence>MAREVLKNKEFDLVSVIYNASQAVETCSQYLQDTEGDQELERFFNQVININSELVQQGRQLLKKCIE</sequence>
<dbReference type="EMBL" id="BLXZ01000002">
    <property type="protein sequence ID" value="GFO67362.1"/>
    <property type="molecule type" value="Genomic_DNA"/>
</dbReference>
<accession>A0A6V8N497</accession>
<dbReference type="RefSeq" id="WP_183359918.1">
    <property type="nucleotide sequence ID" value="NZ_BLXZ01000002.1"/>
</dbReference>
<keyword evidence="2" id="KW-1185">Reference proteome</keyword>
<gene>
    <name evidence="1" type="ORF">GMLC_09410</name>
</gene>
<reference evidence="2" key="1">
    <citation type="submission" date="2020-06" db="EMBL/GenBank/DDBJ databases">
        <title>Draft genomic sequecing of Geomonas sp. Red745.</title>
        <authorList>
            <person name="Itoh H."/>
            <person name="Xu Z.X."/>
            <person name="Ushijima N."/>
            <person name="Masuda Y."/>
            <person name="Shiratori Y."/>
            <person name="Senoo K."/>
        </authorList>
    </citation>
    <scope>NUCLEOTIDE SEQUENCE [LARGE SCALE GENOMIC DNA]</scope>
    <source>
        <strain evidence="2">Red745</strain>
    </source>
</reference>
<comment type="caution">
    <text evidence="1">The sequence shown here is derived from an EMBL/GenBank/DDBJ whole genome shotgun (WGS) entry which is preliminary data.</text>
</comment>
<dbReference type="Proteomes" id="UP000587586">
    <property type="component" value="Unassembled WGS sequence"/>
</dbReference>
<protein>
    <submittedName>
        <fullName evidence="1">Uncharacterized protein</fullName>
    </submittedName>
</protein>
<dbReference type="AlphaFoldDB" id="A0A6V8N497"/>